<evidence type="ECO:0000313" key="2">
    <source>
        <dbReference type="EMBL" id="PUZ37448.1"/>
    </source>
</evidence>
<keyword evidence="3" id="KW-1185">Reference proteome</keyword>
<sequence length="157" mass="16294">MIDAAAAAERPEGITPVPGRFGVRRRRAEGRGERKPWGGKERKIPGGPGGGVARAGIGRRQLGHLRAQRGGGSRPSAPTAPSPSLPRRAPVAFAPACPRRSPLVPPPPPPPPPFPLLSGSLACPPSSSLLLCCDPFPEAGLVGWGVASAPRDLPRRR</sequence>
<evidence type="ECO:0000313" key="3">
    <source>
        <dbReference type="Proteomes" id="UP000244336"/>
    </source>
</evidence>
<protein>
    <submittedName>
        <fullName evidence="2">Uncharacterized protein</fullName>
    </submittedName>
</protein>
<gene>
    <name evidence="2" type="ORF">GQ55_9G120800</name>
</gene>
<feature type="compositionally biased region" description="Basic and acidic residues" evidence="1">
    <location>
        <begin position="29"/>
        <end position="44"/>
    </location>
</feature>
<evidence type="ECO:0000256" key="1">
    <source>
        <dbReference type="SAM" id="MobiDB-lite"/>
    </source>
</evidence>
<dbReference type="Proteomes" id="UP000244336">
    <property type="component" value="Chromosome 9"/>
</dbReference>
<dbReference type="EMBL" id="CM009757">
    <property type="protein sequence ID" value="PUZ37448.1"/>
    <property type="molecule type" value="Genomic_DNA"/>
</dbReference>
<feature type="region of interest" description="Disordered" evidence="1">
    <location>
        <begin position="1"/>
        <end position="113"/>
    </location>
</feature>
<dbReference type="Gramene" id="PUZ37448">
    <property type="protein sequence ID" value="PUZ37448"/>
    <property type="gene ID" value="GQ55_9G120800"/>
</dbReference>
<organism evidence="2 3">
    <name type="scientific">Panicum hallii var. hallii</name>
    <dbReference type="NCBI Taxonomy" id="1504633"/>
    <lineage>
        <taxon>Eukaryota</taxon>
        <taxon>Viridiplantae</taxon>
        <taxon>Streptophyta</taxon>
        <taxon>Embryophyta</taxon>
        <taxon>Tracheophyta</taxon>
        <taxon>Spermatophyta</taxon>
        <taxon>Magnoliopsida</taxon>
        <taxon>Liliopsida</taxon>
        <taxon>Poales</taxon>
        <taxon>Poaceae</taxon>
        <taxon>PACMAD clade</taxon>
        <taxon>Panicoideae</taxon>
        <taxon>Panicodae</taxon>
        <taxon>Paniceae</taxon>
        <taxon>Panicinae</taxon>
        <taxon>Panicum</taxon>
        <taxon>Panicum sect. Panicum</taxon>
    </lineage>
</organism>
<reference evidence="2 3" key="1">
    <citation type="submission" date="2018-04" db="EMBL/GenBank/DDBJ databases">
        <title>WGS assembly of Panicum hallii var. hallii HAL2.</title>
        <authorList>
            <person name="Lovell J."/>
            <person name="Jenkins J."/>
            <person name="Lowry D."/>
            <person name="Mamidi S."/>
            <person name="Sreedasyam A."/>
            <person name="Weng X."/>
            <person name="Barry K."/>
            <person name="Bonette J."/>
            <person name="Campitelli B."/>
            <person name="Daum C."/>
            <person name="Gordon S."/>
            <person name="Gould B."/>
            <person name="Lipzen A."/>
            <person name="MacQueen A."/>
            <person name="Palacio-Mejia J."/>
            <person name="Plott C."/>
            <person name="Shakirov E."/>
            <person name="Shu S."/>
            <person name="Yoshinaga Y."/>
            <person name="Zane M."/>
            <person name="Rokhsar D."/>
            <person name="Grimwood J."/>
            <person name="Schmutz J."/>
            <person name="Juenger T."/>
        </authorList>
    </citation>
    <scope>NUCLEOTIDE SEQUENCE [LARGE SCALE GENOMIC DNA]</scope>
    <source>
        <strain evidence="3">cv. HAL2</strain>
    </source>
</reference>
<feature type="compositionally biased region" description="Pro residues" evidence="1">
    <location>
        <begin position="103"/>
        <end position="113"/>
    </location>
</feature>
<accession>A0A2T7C274</accession>
<proteinExistence type="predicted"/>
<name>A0A2T7C274_9POAL</name>
<dbReference type="AlphaFoldDB" id="A0A2T7C274"/>